<feature type="compositionally biased region" description="Low complexity" evidence="1">
    <location>
        <begin position="362"/>
        <end position="381"/>
    </location>
</feature>
<dbReference type="OrthoDB" id="318536at2"/>
<name>A0A2S2FAL6_9GAMM</name>
<dbReference type="RefSeq" id="WP_065994116.1">
    <property type="nucleotide sequence ID" value="NZ_CP029397.2"/>
</dbReference>
<dbReference type="Proteomes" id="UP000245977">
    <property type="component" value="Chromosome"/>
</dbReference>
<feature type="region of interest" description="Disordered" evidence="1">
    <location>
        <begin position="330"/>
        <end position="381"/>
    </location>
</feature>
<protein>
    <recommendedName>
        <fullName evidence="4">Lipoprotein</fullName>
    </recommendedName>
</protein>
<accession>A0A2S2FAL6</accession>
<dbReference type="KEGG" id="adv:DJ533_05080"/>
<evidence type="ECO:0000313" key="3">
    <source>
        <dbReference type="Proteomes" id="UP000245977"/>
    </source>
</evidence>
<keyword evidence="3" id="KW-1185">Reference proteome</keyword>
<proteinExistence type="predicted"/>
<dbReference type="AlphaFoldDB" id="A0A2S2FAL6"/>
<reference evidence="2" key="1">
    <citation type="submission" date="2019-08" db="EMBL/GenBank/DDBJ databases">
        <title>The complete genome of Acinetobacter defluvii strain WCHAD010030.</title>
        <authorList>
            <person name="Hu Y."/>
            <person name="Qin J."/>
            <person name="Feng Y."/>
            <person name="Zong Z."/>
        </authorList>
    </citation>
    <scope>NUCLEOTIDE SEQUENCE</scope>
    <source>
        <strain evidence="2">WCHA30</strain>
    </source>
</reference>
<gene>
    <name evidence="2" type="ORF">DJ533_05080</name>
</gene>
<dbReference type="EMBL" id="CP029397">
    <property type="protein sequence ID" value="AWL28006.1"/>
    <property type="molecule type" value="Genomic_DNA"/>
</dbReference>
<evidence type="ECO:0000256" key="1">
    <source>
        <dbReference type="SAM" id="MobiDB-lite"/>
    </source>
</evidence>
<dbReference type="PROSITE" id="PS51257">
    <property type="entry name" value="PROKAR_LIPOPROTEIN"/>
    <property type="match status" value="1"/>
</dbReference>
<dbReference type="STRING" id="1871111.GCA_001704615_03471"/>
<evidence type="ECO:0008006" key="4">
    <source>
        <dbReference type="Google" id="ProtNLM"/>
    </source>
</evidence>
<sequence length="381" mass="40841">MSKVHKIGQFMATAIVASSILSGCSYVIKSGANVALGFSENHIVPPILAGGDADMACQTGNALTPAIMATKDMGADPTRMAVLLYSAAGMCAENRALDAELRYLRASKDGKVSEAQDARVEQKRWAALAANRQYTGYQLFAERWQAKYKYTLGDSCPTMKKDLDQTIYLLGMLSGLQAMTNDINSGGAANVPKDIAAIVERGMACLDNNKFWGAPMATRAVIWTLLPGADEGKPDPYQTLKQSMQIGEQKGVRLAHALYAVSAQASGDDARIREALRTYAASREEDKPVNPEFRLIDAMAGQMVQAIADRYWTEHTGVRAGDDGMTVFWDDQGATGDDELFDGLGDSATESSAPATEDTPASPNQEESSTPTESTQEAATP</sequence>
<organism evidence="2 3">
    <name type="scientific">Acinetobacter defluvii</name>
    <dbReference type="NCBI Taxonomy" id="1871111"/>
    <lineage>
        <taxon>Bacteria</taxon>
        <taxon>Pseudomonadati</taxon>
        <taxon>Pseudomonadota</taxon>
        <taxon>Gammaproteobacteria</taxon>
        <taxon>Moraxellales</taxon>
        <taxon>Moraxellaceae</taxon>
        <taxon>Acinetobacter</taxon>
    </lineage>
</organism>
<evidence type="ECO:0000313" key="2">
    <source>
        <dbReference type="EMBL" id="AWL28006.1"/>
    </source>
</evidence>